<gene>
    <name evidence="1" type="ORF">QAD02_008876</name>
</gene>
<protein>
    <submittedName>
        <fullName evidence="1">Uncharacterized protein</fullName>
    </submittedName>
</protein>
<accession>A0ACC2N834</accession>
<dbReference type="EMBL" id="CM056744">
    <property type="protein sequence ID" value="KAJ8667214.1"/>
    <property type="molecule type" value="Genomic_DNA"/>
</dbReference>
<sequence>MLWAVFAIFVLISTSHGAIVSGRKLSSYRLNSRFSPNGRIVGGRPAPIEEFPWQVSLERRGNHFCGGSIISSTYILTAGHCVGGVSSVSSSGLTARVGSDKRGKGTSYNVTEIIRHTNFSANRHGIPTHDIALLKLASPIDISKNTSQPIELYDEGQEANPGEMASISGWGTRGPEHPGTPEQLHAVEVPVVARANCSEAYKRLGGLPEGQICAAYPEGGKDSCQGDSGGPMVIGKRQAGIVSWGNGCAKEGYPGVYTEIAAYRSWIRKHAGL</sequence>
<organism evidence="1 2">
    <name type="scientific">Eretmocerus hayati</name>
    <dbReference type="NCBI Taxonomy" id="131215"/>
    <lineage>
        <taxon>Eukaryota</taxon>
        <taxon>Metazoa</taxon>
        <taxon>Ecdysozoa</taxon>
        <taxon>Arthropoda</taxon>
        <taxon>Hexapoda</taxon>
        <taxon>Insecta</taxon>
        <taxon>Pterygota</taxon>
        <taxon>Neoptera</taxon>
        <taxon>Endopterygota</taxon>
        <taxon>Hymenoptera</taxon>
        <taxon>Apocrita</taxon>
        <taxon>Proctotrupomorpha</taxon>
        <taxon>Chalcidoidea</taxon>
        <taxon>Aphelinidae</taxon>
        <taxon>Aphelininae</taxon>
        <taxon>Eretmocerus</taxon>
    </lineage>
</organism>
<name>A0ACC2N834_9HYME</name>
<evidence type="ECO:0000313" key="1">
    <source>
        <dbReference type="EMBL" id="KAJ8667214.1"/>
    </source>
</evidence>
<evidence type="ECO:0000313" key="2">
    <source>
        <dbReference type="Proteomes" id="UP001239111"/>
    </source>
</evidence>
<keyword evidence="2" id="KW-1185">Reference proteome</keyword>
<comment type="caution">
    <text evidence="1">The sequence shown here is derived from an EMBL/GenBank/DDBJ whole genome shotgun (WGS) entry which is preliminary data.</text>
</comment>
<reference evidence="1" key="1">
    <citation type="submission" date="2023-04" db="EMBL/GenBank/DDBJ databases">
        <title>A chromosome-level genome assembly of the parasitoid wasp Eretmocerus hayati.</title>
        <authorList>
            <person name="Zhong Y."/>
            <person name="Liu S."/>
            <person name="Liu Y."/>
        </authorList>
    </citation>
    <scope>NUCLEOTIDE SEQUENCE</scope>
    <source>
        <strain evidence="1">ZJU_SS_LIU_2023</strain>
    </source>
</reference>
<proteinExistence type="predicted"/>
<dbReference type="Proteomes" id="UP001239111">
    <property type="component" value="Chromosome 4"/>
</dbReference>